<dbReference type="EMBL" id="CP019609">
    <property type="protein sequence ID" value="AQP53757.1"/>
    <property type="molecule type" value="Genomic_DNA"/>
</dbReference>
<protein>
    <submittedName>
        <fullName evidence="4">Uncharacterized protein</fullName>
    </submittedName>
</protein>
<organism evidence="4 5">
    <name type="scientific">Vagococcus penaei</name>
    <dbReference type="NCBI Taxonomy" id="633807"/>
    <lineage>
        <taxon>Bacteria</taxon>
        <taxon>Bacillati</taxon>
        <taxon>Bacillota</taxon>
        <taxon>Bacilli</taxon>
        <taxon>Lactobacillales</taxon>
        <taxon>Enterococcaceae</taxon>
        <taxon>Vagococcus</taxon>
    </lineage>
</organism>
<dbReference type="Gene3D" id="3.30.70.1710">
    <property type="match status" value="1"/>
</dbReference>
<dbReference type="PROSITE" id="PS01139">
    <property type="entry name" value="BMC_1"/>
    <property type="match status" value="1"/>
</dbReference>
<evidence type="ECO:0000313" key="4">
    <source>
        <dbReference type="EMBL" id="AQP53757.1"/>
    </source>
</evidence>
<dbReference type="InterPro" id="IPR020808">
    <property type="entry name" value="Bact_microcomp_CS"/>
</dbReference>
<dbReference type="CDD" id="cd07045">
    <property type="entry name" value="BMC_CcmK_like"/>
    <property type="match status" value="1"/>
</dbReference>
<dbReference type="Pfam" id="PF00936">
    <property type="entry name" value="BMC"/>
    <property type="match status" value="1"/>
</dbReference>
<dbReference type="KEGG" id="vpi:BW732_05570"/>
<dbReference type="PANTHER" id="PTHR33941:SF11">
    <property type="entry name" value="BACTERIAL MICROCOMPARTMENT SHELL PROTEIN PDUJ"/>
    <property type="match status" value="1"/>
</dbReference>
<evidence type="ECO:0000256" key="3">
    <source>
        <dbReference type="ARBA" id="ARBA00024446"/>
    </source>
</evidence>
<comment type="similarity">
    <text evidence="1">Belongs to the bacterial microcompartments protein family. CsoS1 subfamily.</text>
</comment>
<accession>A0A1Q2D645</accession>
<reference evidence="4 5" key="1">
    <citation type="journal article" date="2010" name="Int. J. Syst. Evol. Microbiol.">
        <title>Vagococcus penaei sp. nov., isolated from spoilage microbiota of cooked shrimp (Penaeus vannamei).</title>
        <authorList>
            <person name="Jaffres E."/>
            <person name="Prevost H."/>
            <person name="Rossero A."/>
            <person name="Joffraud J.J."/>
            <person name="Dousset X."/>
        </authorList>
    </citation>
    <scope>NUCLEOTIDE SEQUENCE [LARGE SCALE GENOMIC DNA]</scope>
    <source>
        <strain evidence="4 5">CD276</strain>
    </source>
</reference>
<dbReference type="PROSITE" id="PS51930">
    <property type="entry name" value="BMC_2"/>
    <property type="match status" value="1"/>
</dbReference>
<dbReference type="PANTHER" id="PTHR33941">
    <property type="entry name" value="PROPANEDIOL UTILIZATION PROTEIN PDUA"/>
    <property type="match status" value="1"/>
</dbReference>
<keyword evidence="3" id="KW-1283">Bacterial microcompartment</keyword>
<dbReference type="GO" id="GO:0031469">
    <property type="term" value="C:bacterial microcompartment"/>
    <property type="evidence" value="ECO:0007669"/>
    <property type="project" value="UniProtKB-SubCell"/>
</dbReference>
<comment type="subcellular location">
    <subcellularLocation>
        <location evidence="2">Bacterial microcompartment</location>
    </subcellularLocation>
</comment>
<dbReference type="SUPFAM" id="SSF143414">
    <property type="entry name" value="CcmK-like"/>
    <property type="match status" value="1"/>
</dbReference>
<dbReference type="InterPro" id="IPR037233">
    <property type="entry name" value="CcmK-like_sf"/>
</dbReference>
<dbReference type="OrthoDB" id="9812608at2"/>
<evidence type="ECO:0000256" key="1">
    <source>
        <dbReference type="ARBA" id="ARBA00023780"/>
    </source>
</evidence>
<dbReference type="Proteomes" id="UP000188246">
    <property type="component" value="Chromosome"/>
</dbReference>
<evidence type="ECO:0000313" key="5">
    <source>
        <dbReference type="Proteomes" id="UP000188246"/>
    </source>
</evidence>
<dbReference type="InterPro" id="IPR000249">
    <property type="entry name" value="BMC_dom"/>
</dbReference>
<gene>
    <name evidence="4" type="ORF">BW732_05570</name>
</gene>
<dbReference type="InterPro" id="IPR050575">
    <property type="entry name" value="BMC_shell"/>
</dbReference>
<dbReference type="InterPro" id="IPR044872">
    <property type="entry name" value="CcmK/CsoS1_BMC"/>
</dbReference>
<dbReference type="STRING" id="633807.BW732_05570"/>
<proteinExistence type="inferred from homology"/>
<name>A0A1Q2D645_9ENTE</name>
<dbReference type="SMART" id="SM00877">
    <property type="entry name" value="BMC"/>
    <property type="match status" value="1"/>
</dbReference>
<sequence length="224" mass="24553">MKQALGLIETTGLIGAVEACDVMLKSANVQLIGKEIVGGGLVTVMIEGDVGAVKTAVDAGSSAVTRLCQNCLLSTHVIPRPDNSLADILPVNANEQQENVLAEEVLIDMTVIDELGNNNTELEEVELVITEDEQPIDIEDIQSSPSNEQPKKNSVKEQLMTFITDGNQQQAKDWLMAKKVSELRVFAKSWLNFPLSKKEVHHVSKRTLVETIITYLSKADEKEE</sequence>
<evidence type="ECO:0000256" key="2">
    <source>
        <dbReference type="ARBA" id="ARBA00024322"/>
    </source>
</evidence>
<keyword evidence="5" id="KW-1185">Reference proteome</keyword>
<dbReference type="RefSeq" id="WP_077275841.1">
    <property type="nucleotide sequence ID" value="NZ_CP019609.1"/>
</dbReference>
<dbReference type="AlphaFoldDB" id="A0A1Q2D645"/>